<reference evidence="1 2" key="1">
    <citation type="submission" date="2017-03" db="EMBL/GenBank/DDBJ databases">
        <title>Genomes of endolithic fungi from Antarctica.</title>
        <authorList>
            <person name="Coleine C."/>
            <person name="Masonjones S."/>
            <person name="Stajich J.E."/>
        </authorList>
    </citation>
    <scope>NUCLEOTIDE SEQUENCE [LARGE SCALE GENOMIC DNA]</scope>
    <source>
        <strain evidence="1 2">CCFEE 6314</strain>
    </source>
</reference>
<dbReference type="Proteomes" id="UP000288859">
    <property type="component" value="Unassembled WGS sequence"/>
</dbReference>
<protein>
    <recommendedName>
        <fullName evidence="3">F-box domain-containing protein</fullName>
    </recommendedName>
</protein>
<name>A0A438N9C0_EXOME</name>
<dbReference type="OrthoDB" id="4108861at2759"/>
<dbReference type="AlphaFoldDB" id="A0A438N9C0"/>
<sequence>MTSLIDLPPEVLGQIVRQVTLGSGLQNWRLINSYINSIATESSRTLLNHLCRVYQISDRVLHLYWRFNLDKGASQSEHPDLKDVIALNHLLHTTNPLANDWNRRRISKNGSERFAKPSSEPYMLFSTFSHQLRRSQTVLSMTGTILAPCSSGQTFAPKILADSFVHFLESQLTLSELEDIISIINICVTKLWSTVFLHRPKDATVTSFAALSGYIINTDQAILTEHVIWRGPRWVARVIEEYGIDYADCGSAGDGTEARFPDRLVTQGIWTGSQADGAILAANGMARLLWRERQQKIDEQQKHASRAGDVVRVSELHTNPQVWRGSSGDL</sequence>
<evidence type="ECO:0008006" key="3">
    <source>
        <dbReference type="Google" id="ProtNLM"/>
    </source>
</evidence>
<dbReference type="VEuPathDB" id="FungiDB:PV10_07464"/>
<gene>
    <name evidence="1" type="ORF">B0A52_03560</name>
</gene>
<comment type="caution">
    <text evidence="1">The sequence shown here is derived from an EMBL/GenBank/DDBJ whole genome shotgun (WGS) entry which is preliminary data.</text>
</comment>
<dbReference type="EMBL" id="NAJM01000012">
    <property type="protein sequence ID" value="RVX72372.1"/>
    <property type="molecule type" value="Genomic_DNA"/>
</dbReference>
<accession>A0A438N9C0</accession>
<organism evidence="1 2">
    <name type="scientific">Exophiala mesophila</name>
    <name type="common">Black yeast-like fungus</name>
    <dbReference type="NCBI Taxonomy" id="212818"/>
    <lineage>
        <taxon>Eukaryota</taxon>
        <taxon>Fungi</taxon>
        <taxon>Dikarya</taxon>
        <taxon>Ascomycota</taxon>
        <taxon>Pezizomycotina</taxon>
        <taxon>Eurotiomycetes</taxon>
        <taxon>Chaetothyriomycetidae</taxon>
        <taxon>Chaetothyriales</taxon>
        <taxon>Herpotrichiellaceae</taxon>
        <taxon>Exophiala</taxon>
    </lineage>
</organism>
<evidence type="ECO:0000313" key="1">
    <source>
        <dbReference type="EMBL" id="RVX72372.1"/>
    </source>
</evidence>
<evidence type="ECO:0000313" key="2">
    <source>
        <dbReference type="Proteomes" id="UP000288859"/>
    </source>
</evidence>
<proteinExistence type="predicted"/>